<feature type="compositionally biased region" description="Basic and acidic residues" evidence="1">
    <location>
        <begin position="232"/>
        <end position="270"/>
    </location>
</feature>
<protein>
    <submittedName>
        <fullName evidence="3">Uncharacterized protein</fullName>
    </submittedName>
</protein>
<feature type="compositionally biased region" description="Pro residues" evidence="1">
    <location>
        <begin position="212"/>
        <end position="227"/>
    </location>
</feature>
<dbReference type="Proteomes" id="UP000002030">
    <property type="component" value="Chromosome"/>
</dbReference>
<feature type="compositionally biased region" description="Basic and acidic residues" evidence="1">
    <location>
        <begin position="186"/>
        <end position="205"/>
    </location>
</feature>
<evidence type="ECO:0000313" key="3">
    <source>
        <dbReference type="EMBL" id="ACZ19478.1"/>
    </source>
</evidence>
<dbReference type="AlphaFoldDB" id="D1B637"/>
<keyword evidence="2" id="KW-0732">Signal</keyword>
<dbReference type="eggNOG" id="ENOG502ZRQT">
    <property type="taxonomic scope" value="Bacteria"/>
</dbReference>
<reference evidence="3 4" key="1">
    <citation type="journal article" date="2009" name="Stand. Genomic Sci.">
        <title>Complete genome sequence of Thermanaerovibrio acidaminovorans type strain (Su883).</title>
        <authorList>
            <person name="Chovatia M."/>
            <person name="Sikorski J."/>
            <person name="Schroder M."/>
            <person name="Lapidus A."/>
            <person name="Nolan M."/>
            <person name="Tice H."/>
            <person name="Glavina Del Rio T."/>
            <person name="Copeland A."/>
            <person name="Cheng J.F."/>
            <person name="Lucas S."/>
            <person name="Chen F."/>
            <person name="Bruce D."/>
            <person name="Goodwin L."/>
            <person name="Pitluck S."/>
            <person name="Ivanova N."/>
            <person name="Mavromatis K."/>
            <person name="Ovchinnikova G."/>
            <person name="Pati A."/>
            <person name="Chen A."/>
            <person name="Palaniappan K."/>
            <person name="Land M."/>
            <person name="Hauser L."/>
            <person name="Chang Y.J."/>
            <person name="Jeffries C.D."/>
            <person name="Chain P."/>
            <person name="Saunders E."/>
            <person name="Detter J.C."/>
            <person name="Brettin T."/>
            <person name="Rohde M."/>
            <person name="Goker M."/>
            <person name="Spring S."/>
            <person name="Bristow J."/>
            <person name="Markowitz V."/>
            <person name="Hugenholtz P."/>
            <person name="Kyrpides N.C."/>
            <person name="Klenk H.P."/>
            <person name="Eisen J.A."/>
        </authorList>
    </citation>
    <scope>NUCLEOTIDE SEQUENCE [LARGE SCALE GENOMIC DNA]</scope>
    <source>
        <strain evidence="4">ATCC 49978 / DSM 6589 / Su883</strain>
    </source>
</reference>
<sequence length="363" mass="41153">MFRSLTLLMAALLALPWAALGAQPPEEALARQLNRWSAITWGEGCVVWLVHYPDEMVAPWAALEARRGRVRPKDLKAYERSFRDSLKMDRSRPFLMTFQVFGGPLKLSPLRDHVALRAGNRTFRPLDYDRRLDQPMSGIVQGLVFFPREARPPFELTVKGILPSPVSLKLPTDAPEMGAPVVRALKVQDVKPQRAPKEQGGKEAKASQPVKPQSPKPEAPKAPPERPQPTRAETKPQEAPETPKVEVQRPEAPKPEAPEKPKEDPRRAREEAVRAFLEAWRREDVDAAYGMLSSAAKKRTGRREFGERLMGHPFRWALKEGYKVSITDQGAKVAATQRFLMVRMIKEERLRLVEEGGRYLIDW</sequence>
<evidence type="ECO:0000256" key="2">
    <source>
        <dbReference type="SAM" id="SignalP"/>
    </source>
</evidence>
<dbReference type="HOGENOM" id="CLU_791405_0_0_0"/>
<organism evidence="3 4">
    <name type="scientific">Thermanaerovibrio acidaminovorans (strain ATCC 49978 / DSM 6589 / Su883)</name>
    <name type="common">Selenomonas acidaminovorans</name>
    <dbReference type="NCBI Taxonomy" id="525903"/>
    <lineage>
        <taxon>Bacteria</taxon>
        <taxon>Thermotogati</taxon>
        <taxon>Synergistota</taxon>
        <taxon>Synergistia</taxon>
        <taxon>Synergistales</taxon>
        <taxon>Synergistaceae</taxon>
        <taxon>Thermanaerovibrio</taxon>
    </lineage>
</organism>
<feature type="chain" id="PRO_5003020435" evidence="2">
    <location>
        <begin position="22"/>
        <end position="363"/>
    </location>
</feature>
<name>D1B637_THEAS</name>
<evidence type="ECO:0000313" key="4">
    <source>
        <dbReference type="Proteomes" id="UP000002030"/>
    </source>
</evidence>
<keyword evidence="4" id="KW-1185">Reference proteome</keyword>
<dbReference type="OrthoDB" id="4084at2"/>
<dbReference type="KEGG" id="tai:Taci_1247"/>
<accession>D1B637</accession>
<dbReference type="RefSeq" id="WP_012869989.1">
    <property type="nucleotide sequence ID" value="NC_013522.1"/>
</dbReference>
<gene>
    <name evidence="3" type="ordered locus">Taci_1247</name>
</gene>
<evidence type="ECO:0000256" key="1">
    <source>
        <dbReference type="SAM" id="MobiDB-lite"/>
    </source>
</evidence>
<feature type="region of interest" description="Disordered" evidence="1">
    <location>
        <begin position="186"/>
        <end position="270"/>
    </location>
</feature>
<dbReference type="STRING" id="525903.Taci_1247"/>
<dbReference type="EMBL" id="CP001818">
    <property type="protein sequence ID" value="ACZ19478.1"/>
    <property type="molecule type" value="Genomic_DNA"/>
</dbReference>
<feature type="signal peptide" evidence="2">
    <location>
        <begin position="1"/>
        <end position="21"/>
    </location>
</feature>
<proteinExistence type="predicted"/>
<dbReference type="EnsemblBacteria" id="ACZ19478">
    <property type="protein sequence ID" value="ACZ19478"/>
    <property type="gene ID" value="Taci_1247"/>
</dbReference>